<keyword evidence="2" id="KW-1185">Reference proteome</keyword>
<organism evidence="1 2">
    <name type="scientific">Elysia marginata</name>
    <dbReference type="NCBI Taxonomy" id="1093978"/>
    <lineage>
        <taxon>Eukaryota</taxon>
        <taxon>Metazoa</taxon>
        <taxon>Spiralia</taxon>
        <taxon>Lophotrochozoa</taxon>
        <taxon>Mollusca</taxon>
        <taxon>Gastropoda</taxon>
        <taxon>Heterobranchia</taxon>
        <taxon>Euthyneura</taxon>
        <taxon>Panpulmonata</taxon>
        <taxon>Sacoglossa</taxon>
        <taxon>Placobranchoidea</taxon>
        <taxon>Plakobranchidae</taxon>
        <taxon>Elysia</taxon>
    </lineage>
</organism>
<evidence type="ECO:0000313" key="2">
    <source>
        <dbReference type="Proteomes" id="UP000762676"/>
    </source>
</evidence>
<evidence type="ECO:0000313" key="1">
    <source>
        <dbReference type="EMBL" id="GFR96550.1"/>
    </source>
</evidence>
<reference evidence="1 2" key="1">
    <citation type="journal article" date="2021" name="Elife">
        <title>Chloroplast acquisition without the gene transfer in kleptoplastic sea slugs, Plakobranchus ocellatus.</title>
        <authorList>
            <person name="Maeda T."/>
            <person name="Takahashi S."/>
            <person name="Yoshida T."/>
            <person name="Shimamura S."/>
            <person name="Takaki Y."/>
            <person name="Nagai Y."/>
            <person name="Toyoda A."/>
            <person name="Suzuki Y."/>
            <person name="Arimoto A."/>
            <person name="Ishii H."/>
            <person name="Satoh N."/>
            <person name="Nishiyama T."/>
            <person name="Hasebe M."/>
            <person name="Maruyama T."/>
            <person name="Minagawa J."/>
            <person name="Obokata J."/>
            <person name="Shigenobu S."/>
        </authorList>
    </citation>
    <scope>NUCLEOTIDE SEQUENCE [LARGE SCALE GENOMIC DNA]</scope>
</reference>
<name>A0AAV4HGJ7_9GAST</name>
<gene>
    <name evidence="1" type="ORF">ElyMa_006301100</name>
</gene>
<dbReference type="EMBL" id="BMAT01012664">
    <property type="protein sequence ID" value="GFR96550.1"/>
    <property type="molecule type" value="Genomic_DNA"/>
</dbReference>
<sequence length="113" mass="11810">MGQSFASAFDCAACQLATQPYTAPPSLYAVTARRARLAGHSPLRLAVWLLLMSGWSFRAPHSALGSTGAAGRWVVARLELNATRRNIIGLASPVSARDLVAGATGLVGHLRPG</sequence>
<dbReference type="AlphaFoldDB" id="A0AAV4HGJ7"/>
<comment type="caution">
    <text evidence="1">The sequence shown here is derived from an EMBL/GenBank/DDBJ whole genome shotgun (WGS) entry which is preliminary data.</text>
</comment>
<proteinExistence type="predicted"/>
<dbReference type="Proteomes" id="UP000762676">
    <property type="component" value="Unassembled WGS sequence"/>
</dbReference>
<protein>
    <submittedName>
        <fullName evidence="1">Uncharacterized protein</fullName>
    </submittedName>
</protein>
<accession>A0AAV4HGJ7</accession>